<evidence type="ECO:0000313" key="1">
    <source>
        <dbReference type="EMBL" id="OGI52170.1"/>
    </source>
</evidence>
<gene>
    <name evidence="1" type="ORF">A3A87_03990</name>
</gene>
<comment type="caution">
    <text evidence="1">The sequence shown here is derived from an EMBL/GenBank/DDBJ whole genome shotgun (WGS) entry which is preliminary data.</text>
</comment>
<dbReference type="Gene3D" id="3.30.420.40">
    <property type="match status" value="2"/>
</dbReference>
<accession>A0A1F6U4A6</accession>
<dbReference type="STRING" id="1817768.A3A87_03990"/>
<organism evidence="1 2">
    <name type="scientific">Candidatus Muproteobacteria bacterium RIFCSPLOWO2_01_FULL_60_18</name>
    <dbReference type="NCBI Taxonomy" id="1817768"/>
    <lineage>
        <taxon>Bacteria</taxon>
        <taxon>Pseudomonadati</taxon>
        <taxon>Pseudomonadota</taxon>
        <taxon>Candidatus Muproteobacteria</taxon>
    </lineage>
</organism>
<reference evidence="1 2" key="1">
    <citation type="journal article" date="2016" name="Nat. Commun.">
        <title>Thousands of microbial genomes shed light on interconnected biogeochemical processes in an aquifer system.</title>
        <authorList>
            <person name="Anantharaman K."/>
            <person name="Brown C.T."/>
            <person name="Hug L.A."/>
            <person name="Sharon I."/>
            <person name="Castelle C.J."/>
            <person name="Probst A.J."/>
            <person name="Thomas B.C."/>
            <person name="Singh A."/>
            <person name="Wilkins M.J."/>
            <person name="Karaoz U."/>
            <person name="Brodie E.L."/>
            <person name="Williams K.H."/>
            <person name="Hubbard S.S."/>
            <person name="Banfield J.F."/>
        </authorList>
    </citation>
    <scope>NUCLEOTIDE SEQUENCE [LARGE SCALE GENOMIC DNA]</scope>
</reference>
<name>A0A1F6U4A6_9PROT</name>
<proteinExistence type="predicted"/>
<dbReference type="PANTHER" id="PTHR18964:SF174">
    <property type="entry name" value="D-ALLOSE KINASE-RELATED"/>
    <property type="match status" value="1"/>
</dbReference>
<evidence type="ECO:0008006" key="3">
    <source>
        <dbReference type="Google" id="ProtNLM"/>
    </source>
</evidence>
<dbReference type="Proteomes" id="UP000179037">
    <property type="component" value="Unassembled WGS sequence"/>
</dbReference>
<dbReference type="PANTHER" id="PTHR18964">
    <property type="entry name" value="ROK (REPRESSOR, ORF, KINASE) FAMILY"/>
    <property type="match status" value="1"/>
</dbReference>
<dbReference type="AlphaFoldDB" id="A0A1F6U4A6"/>
<dbReference type="GO" id="GO:0004396">
    <property type="term" value="F:hexokinase activity"/>
    <property type="evidence" value="ECO:0007669"/>
    <property type="project" value="TreeGrafter"/>
</dbReference>
<dbReference type="Pfam" id="PF00480">
    <property type="entry name" value="ROK"/>
    <property type="match status" value="1"/>
</dbReference>
<evidence type="ECO:0000313" key="2">
    <source>
        <dbReference type="Proteomes" id="UP000179037"/>
    </source>
</evidence>
<dbReference type="InterPro" id="IPR000600">
    <property type="entry name" value="ROK"/>
</dbReference>
<dbReference type="EMBL" id="MFTC01000024">
    <property type="protein sequence ID" value="OGI52170.1"/>
    <property type="molecule type" value="Genomic_DNA"/>
</dbReference>
<protein>
    <recommendedName>
        <fullName evidence="3">Fructokinase</fullName>
    </recommendedName>
</protein>
<dbReference type="CDD" id="cd24066">
    <property type="entry name" value="ASKHA_NBD_ROK_EcFRK-like"/>
    <property type="match status" value="1"/>
</dbReference>
<dbReference type="InterPro" id="IPR043129">
    <property type="entry name" value="ATPase_NBD"/>
</dbReference>
<dbReference type="SUPFAM" id="SSF53067">
    <property type="entry name" value="Actin-like ATPase domain"/>
    <property type="match status" value="1"/>
</dbReference>
<sequence>MLRIGLDLGGTKTEGIVMDEAGKILLRARLPTPQTDGYDAILQNIYTLVRDLEKKTGQACHVGIGTPGAISTRTGCLKNSNTVCLNGKPIRNDLEKILGRPIRIANDANCFALSEALDGAGKKYGTVFGVILGTGVGGSIVFHGKLHEGAQHIAGEWGHNVLEADGPSCYCGKRGCVETFLSGPGLVYDWSQHGGDASLKAKNIVALADQGDAGANAALQRYLYRFGKALSVVINILDPDAIVLGGGMSNIARLYTDGPERVARHVFNDELRTKILPHVHGDSSGVRGAAQLWPPQDT</sequence>